<gene>
    <name evidence="6" type="ORF">UCMB321_1665</name>
</gene>
<dbReference type="EMBL" id="JXDG01000018">
    <property type="protein sequence ID" value="KIH84434.1"/>
    <property type="molecule type" value="Genomic_DNA"/>
</dbReference>
<dbReference type="PROSITE" id="PS01228">
    <property type="entry name" value="COF_1"/>
    <property type="match status" value="1"/>
</dbReference>
<dbReference type="Gene3D" id="3.40.50.1000">
    <property type="entry name" value="HAD superfamily/HAD-like"/>
    <property type="match status" value="1"/>
</dbReference>
<proteinExistence type="inferred from homology"/>
<keyword evidence="2" id="KW-0479">Metal-binding</keyword>
<comment type="similarity">
    <text evidence="5">Belongs to the HAD-like hydrolase superfamily. Cof family.</text>
</comment>
<dbReference type="STRING" id="226910.UCMB321_1665"/>
<dbReference type="PANTHER" id="PTHR47267:SF4">
    <property type="entry name" value="PYRIDOXAL PHOSPHATE PHOSPHATASE YIGL"/>
    <property type="match status" value="1"/>
</dbReference>
<organism evidence="6 7">
    <name type="scientific">Pseudomonas batumici</name>
    <dbReference type="NCBI Taxonomy" id="226910"/>
    <lineage>
        <taxon>Bacteria</taxon>
        <taxon>Pseudomonadati</taxon>
        <taxon>Pseudomonadota</taxon>
        <taxon>Gammaproteobacteria</taxon>
        <taxon>Pseudomonadales</taxon>
        <taxon>Pseudomonadaceae</taxon>
        <taxon>Pseudomonas</taxon>
    </lineage>
</organism>
<keyword evidence="7" id="KW-1185">Reference proteome</keyword>
<dbReference type="AlphaFoldDB" id="A0A0C2EEN1"/>
<dbReference type="InterPro" id="IPR006379">
    <property type="entry name" value="HAD-SF_hydro_IIB"/>
</dbReference>
<accession>A0A0C2EEN1</accession>
<sequence>MYHLIATDLDGTLLLPDDRIGEYSHGVLKRLLDAGKQVVIATGRSQPDVESILRPYDLPVHLITANGARISSACKGLDASEYMAPQAVRALLDATRHEPNLVTNLYCQSRWITNADGQLLEAFNRHEGFRPTVLAPDEFPTEAVEKIFFIHKDRDHEALVVLDEQLKRRLGTQVHSTFSSPWCLEMMASGVSKGHALKKLAQFLQVPLSQCIAFGDGMNDVEMLSSTGKGLVMGTAHAKVFQALPGHEALGSCSEESVARYLAAHLLAQ</sequence>
<evidence type="ECO:0000256" key="3">
    <source>
        <dbReference type="ARBA" id="ARBA00022801"/>
    </source>
</evidence>
<dbReference type="CDD" id="cd07516">
    <property type="entry name" value="HAD_Pase"/>
    <property type="match status" value="1"/>
</dbReference>
<evidence type="ECO:0000256" key="2">
    <source>
        <dbReference type="ARBA" id="ARBA00022723"/>
    </source>
</evidence>
<dbReference type="GO" id="GO:0000287">
    <property type="term" value="F:magnesium ion binding"/>
    <property type="evidence" value="ECO:0007669"/>
    <property type="project" value="UniProtKB-ARBA"/>
</dbReference>
<dbReference type="NCBIfam" id="TIGR00099">
    <property type="entry name" value="Cof-subfamily"/>
    <property type="match status" value="1"/>
</dbReference>
<comment type="cofactor">
    <cofactor evidence="1">
        <name>Mg(2+)</name>
        <dbReference type="ChEBI" id="CHEBI:18420"/>
    </cofactor>
</comment>
<dbReference type="Gene3D" id="3.30.1240.10">
    <property type="match status" value="1"/>
</dbReference>
<dbReference type="RefSeq" id="WP_040065270.1">
    <property type="nucleotide sequence ID" value="NZ_JXDG01000018.1"/>
</dbReference>
<dbReference type="SUPFAM" id="SSF56784">
    <property type="entry name" value="HAD-like"/>
    <property type="match status" value="1"/>
</dbReference>
<evidence type="ECO:0000313" key="7">
    <source>
        <dbReference type="Proteomes" id="UP000031535"/>
    </source>
</evidence>
<protein>
    <submittedName>
        <fullName evidence="6">Cof protein, HD superfamily hydrolase</fullName>
    </submittedName>
</protein>
<dbReference type="InterPro" id="IPR023214">
    <property type="entry name" value="HAD_sf"/>
</dbReference>
<reference evidence="6 7" key="1">
    <citation type="submission" date="2015-01" db="EMBL/GenBank/DDBJ databases">
        <title>Complete genome of Pseudomonas batumici UCM B-321 producer of the batumin antibiotic with strong antistaphilococcal and potential anticancer activity.</title>
        <authorList>
            <person name="Klochko V.V."/>
            <person name="Zelena L.B."/>
            <person name="Elena K.A."/>
            <person name="Reva O.N."/>
        </authorList>
    </citation>
    <scope>NUCLEOTIDE SEQUENCE [LARGE SCALE GENOMIC DNA]</scope>
    <source>
        <strain evidence="6 7">UCM B-321</strain>
    </source>
</reference>
<evidence type="ECO:0000256" key="4">
    <source>
        <dbReference type="ARBA" id="ARBA00022842"/>
    </source>
</evidence>
<dbReference type="PANTHER" id="PTHR47267">
    <property type="match status" value="1"/>
</dbReference>
<dbReference type="Pfam" id="PF08282">
    <property type="entry name" value="Hydrolase_3"/>
    <property type="match status" value="1"/>
</dbReference>
<evidence type="ECO:0000313" key="6">
    <source>
        <dbReference type="EMBL" id="KIH84434.1"/>
    </source>
</evidence>
<dbReference type="PATRIC" id="fig|226910.6.peg.1655"/>
<name>A0A0C2EEN1_9PSED</name>
<evidence type="ECO:0000256" key="1">
    <source>
        <dbReference type="ARBA" id="ARBA00001946"/>
    </source>
</evidence>
<dbReference type="GO" id="GO:0016791">
    <property type="term" value="F:phosphatase activity"/>
    <property type="evidence" value="ECO:0007669"/>
    <property type="project" value="UniProtKB-ARBA"/>
</dbReference>
<keyword evidence="4" id="KW-0460">Magnesium</keyword>
<dbReference type="SFLD" id="SFLDG01140">
    <property type="entry name" value="C2.B:_Phosphomannomutase_and_P"/>
    <property type="match status" value="1"/>
</dbReference>
<dbReference type="NCBIfam" id="TIGR01484">
    <property type="entry name" value="HAD-SF-IIB"/>
    <property type="match status" value="1"/>
</dbReference>
<dbReference type="OrthoDB" id="3180855at2"/>
<evidence type="ECO:0000256" key="5">
    <source>
        <dbReference type="ARBA" id="ARBA00034778"/>
    </source>
</evidence>
<keyword evidence="3 6" id="KW-0378">Hydrolase</keyword>
<dbReference type="SFLD" id="SFLDS00003">
    <property type="entry name" value="Haloacid_Dehalogenase"/>
    <property type="match status" value="1"/>
</dbReference>
<dbReference type="InterPro" id="IPR036412">
    <property type="entry name" value="HAD-like_sf"/>
</dbReference>
<comment type="caution">
    <text evidence="6">The sequence shown here is derived from an EMBL/GenBank/DDBJ whole genome shotgun (WGS) entry which is preliminary data.</text>
</comment>
<dbReference type="InterPro" id="IPR000150">
    <property type="entry name" value="Cof"/>
</dbReference>
<dbReference type="Proteomes" id="UP000031535">
    <property type="component" value="Unassembled WGS sequence"/>
</dbReference>